<feature type="binding site" evidence="11">
    <location>
        <position position="133"/>
    </location>
    <ligand>
        <name>Zn(2+)</name>
        <dbReference type="ChEBI" id="CHEBI:29105"/>
    </ligand>
</feature>
<dbReference type="SUPFAM" id="SSF51338">
    <property type="entry name" value="Composite domain of metallo-dependent hydrolases"/>
    <property type="match status" value="1"/>
</dbReference>
<feature type="domain" description="Amidohydrolase-related" evidence="12">
    <location>
        <begin position="55"/>
        <end position="381"/>
    </location>
</feature>
<evidence type="ECO:0000256" key="9">
    <source>
        <dbReference type="PIRNR" id="PIRNR038994"/>
    </source>
</evidence>
<dbReference type="InterPro" id="IPR011059">
    <property type="entry name" value="Metal-dep_hydrolase_composite"/>
</dbReference>
<comment type="pathway">
    <text evidence="8">Amino-sugar metabolism; N-acetylneuraminate degradation; D-fructose 6-phosphate from N-acetylneuraminate: step 4/5.</text>
</comment>
<dbReference type="FunFam" id="3.20.20.140:FF:000004">
    <property type="entry name" value="N-acetylglucosamine-6-phosphate deacetylase"/>
    <property type="match status" value="1"/>
</dbReference>
<dbReference type="Proteomes" id="UP000650466">
    <property type="component" value="Unassembled WGS sequence"/>
</dbReference>
<evidence type="ECO:0000256" key="3">
    <source>
        <dbReference type="ARBA" id="ARBA00018029"/>
    </source>
</evidence>
<reference evidence="13" key="1">
    <citation type="submission" date="2020-09" db="EMBL/GenBank/DDBJ databases">
        <title>Draft Genome Sequence of Paenibacillus sp. WST5.</title>
        <authorList>
            <person name="Bao Z."/>
        </authorList>
    </citation>
    <scope>NUCLEOTIDE SEQUENCE</scope>
    <source>
        <strain evidence="13">WST5</strain>
    </source>
</reference>
<evidence type="ECO:0000256" key="1">
    <source>
        <dbReference type="ARBA" id="ARBA00010716"/>
    </source>
</evidence>
<dbReference type="RefSeq" id="WP_188176705.1">
    <property type="nucleotide sequence ID" value="NZ_JACVVD010000009.1"/>
</dbReference>
<evidence type="ECO:0000256" key="6">
    <source>
        <dbReference type="ARBA" id="ARBA00023277"/>
    </source>
</evidence>
<dbReference type="EC" id="3.5.1.25" evidence="2"/>
<dbReference type="Gene3D" id="3.20.20.140">
    <property type="entry name" value="Metal-dependent hydrolases"/>
    <property type="match status" value="1"/>
</dbReference>
<dbReference type="SUPFAM" id="SSF51556">
    <property type="entry name" value="Metallo-dependent hydrolases"/>
    <property type="match status" value="1"/>
</dbReference>
<dbReference type="InterPro" id="IPR032466">
    <property type="entry name" value="Metal_Hydrolase"/>
</dbReference>
<dbReference type="EMBL" id="JACVVD010000009">
    <property type="protein sequence ID" value="MBD0382912.1"/>
    <property type="molecule type" value="Genomic_DNA"/>
</dbReference>
<evidence type="ECO:0000256" key="5">
    <source>
        <dbReference type="ARBA" id="ARBA00022801"/>
    </source>
</evidence>
<feature type="active site" description="Proton donor/acceptor" evidence="10">
    <location>
        <position position="278"/>
    </location>
</feature>
<dbReference type="AlphaFoldDB" id="A0A926KSW4"/>
<dbReference type="InterPro" id="IPR003764">
    <property type="entry name" value="GlcNAc_6-P_deAcase"/>
</dbReference>
<comment type="caution">
    <text evidence="13">The sequence shown here is derived from an EMBL/GenBank/DDBJ whole genome shotgun (WGS) entry which is preliminary data.</text>
</comment>
<keyword evidence="6 9" id="KW-0119">Carbohydrate metabolism</keyword>
<dbReference type="PIRSF" id="PIRSF038994">
    <property type="entry name" value="NagA"/>
    <property type="match status" value="1"/>
</dbReference>
<sequence length="391" mass="42279">METLTVIHNARLAFSGEQQSSAAVWIRNGIIEQVTRNDITEEEKNVKLIDARGQMLIPGMIDLHIHGAAGYDMMDGTEESVQAVSRKCAETGCTSFLATSVSSTIEDLLGMIQGVKAVIGQEVGARIAGLHLEGPYLNPKRKGMQNEAYLRHPNIDEMKSILKEAGHLVKMVTLAPELPNGMELLSFLKQQGIIVSLAHSDATYEEAKLAFEEGASHVTHCFNGMPPIHHRAPGLIVAAFEEPHVSLQTIVDGVHLHPAVVRLMHRIKGPEGMVLITDALQAMGLGDGEYSFGGHVVTVSEGIARLRDGTLASSTVTMNEALRLTTITGIPVTDAVAMAATTPATLLGLDRLGRIDTGYYADLVLLDEDFKVTWTMIRGEIRFSVGEENEG</sequence>
<dbReference type="PANTHER" id="PTHR11113">
    <property type="entry name" value="N-ACETYLGLUCOSAMINE-6-PHOSPHATE DEACETYLASE"/>
    <property type="match status" value="1"/>
</dbReference>
<dbReference type="GO" id="GO:0008448">
    <property type="term" value="F:N-acetylglucosamine-6-phosphate deacetylase activity"/>
    <property type="evidence" value="ECO:0007669"/>
    <property type="project" value="UniProtKB-EC"/>
</dbReference>
<evidence type="ECO:0000313" key="14">
    <source>
        <dbReference type="Proteomes" id="UP000650466"/>
    </source>
</evidence>
<dbReference type="GO" id="GO:0046872">
    <property type="term" value="F:metal ion binding"/>
    <property type="evidence" value="ECO:0007669"/>
    <property type="project" value="UniProtKB-KW"/>
</dbReference>
<evidence type="ECO:0000259" key="12">
    <source>
        <dbReference type="Pfam" id="PF01979"/>
    </source>
</evidence>
<evidence type="ECO:0000256" key="8">
    <source>
        <dbReference type="ARBA" id="ARBA00060590"/>
    </source>
</evidence>
<name>A0A926KSW4_9BACL</name>
<keyword evidence="5 9" id="KW-0378">Hydrolase</keyword>
<evidence type="ECO:0000313" key="13">
    <source>
        <dbReference type="EMBL" id="MBD0382912.1"/>
    </source>
</evidence>
<dbReference type="PANTHER" id="PTHR11113:SF14">
    <property type="entry name" value="N-ACETYLGLUCOSAMINE-6-PHOSPHATE DEACETYLASE"/>
    <property type="match status" value="1"/>
</dbReference>
<dbReference type="GO" id="GO:0006046">
    <property type="term" value="P:N-acetylglucosamine catabolic process"/>
    <property type="evidence" value="ECO:0007669"/>
    <property type="project" value="TreeGrafter"/>
</dbReference>
<protein>
    <recommendedName>
        <fullName evidence="3">N-acetylglucosamine-6-phosphate deacetylase</fullName>
        <ecNumber evidence="2">3.5.1.25</ecNumber>
    </recommendedName>
</protein>
<proteinExistence type="inferred from homology"/>
<comment type="catalytic activity">
    <reaction evidence="7">
        <text>N-acetyl-D-glucosamine 6-phosphate + H2O = D-glucosamine 6-phosphate + acetate</text>
        <dbReference type="Rhea" id="RHEA:22936"/>
        <dbReference type="ChEBI" id="CHEBI:15377"/>
        <dbReference type="ChEBI" id="CHEBI:30089"/>
        <dbReference type="ChEBI" id="CHEBI:57513"/>
        <dbReference type="ChEBI" id="CHEBI:58725"/>
        <dbReference type="EC" id="3.5.1.25"/>
    </reaction>
</comment>
<evidence type="ECO:0000256" key="10">
    <source>
        <dbReference type="PIRSR" id="PIRSR038994-1"/>
    </source>
</evidence>
<evidence type="ECO:0000256" key="11">
    <source>
        <dbReference type="PIRSR" id="PIRSR038994-3"/>
    </source>
</evidence>
<dbReference type="Pfam" id="PF01979">
    <property type="entry name" value="Amidohydro_1"/>
    <property type="match status" value="1"/>
</dbReference>
<comment type="cofactor">
    <cofactor evidence="11">
        <name>a divalent metal cation</name>
        <dbReference type="ChEBI" id="CHEBI:60240"/>
    </cofactor>
    <text evidence="11">Binds 1 divalent metal cation per subunit.</text>
</comment>
<dbReference type="CDD" id="cd00854">
    <property type="entry name" value="NagA"/>
    <property type="match status" value="1"/>
</dbReference>
<dbReference type="InterPro" id="IPR006680">
    <property type="entry name" value="Amidohydro-rel"/>
</dbReference>
<comment type="similarity">
    <text evidence="1 9">Belongs to the metallo-dependent hydrolases superfamily. NagA family.</text>
</comment>
<dbReference type="NCBIfam" id="TIGR00221">
    <property type="entry name" value="nagA"/>
    <property type="match status" value="1"/>
</dbReference>
<gene>
    <name evidence="13" type="primary">nagA</name>
    <name evidence="13" type="ORF">ICC18_22645</name>
</gene>
<feature type="binding site" evidence="11">
    <location>
        <position position="220"/>
    </location>
    <ligand>
        <name>Zn(2+)</name>
        <dbReference type="ChEBI" id="CHEBI:29105"/>
    </ligand>
</feature>
<keyword evidence="4 11" id="KW-0479">Metal-binding</keyword>
<keyword evidence="14" id="KW-1185">Reference proteome</keyword>
<evidence type="ECO:0000256" key="2">
    <source>
        <dbReference type="ARBA" id="ARBA00011899"/>
    </source>
</evidence>
<dbReference type="Gene3D" id="2.30.40.10">
    <property type="entry name" value="Urease, subunit C, domain 1"/>
    <property type="match status" value="1"/>
</dbReference>
<accession>A0A926KSW4</accession>
<evidence type="ECO:0000256" key="4">
    <source>
        <dbReference type="ARBA" id="ARBA00022723"/>
    </source>
</evidence>
<organism evidence="13 14">
    <name type="scientific">Paenibacillus sedimenti</name>
    <dbReference type="NCBI Taxonomy" id="2770274"/>
    <lineage>
        <taxon>Bacteria</taxon>
        <taxon>Bacillati</taxon>
        <taxon>Bacillota</taxon>
        <taxon>Bacilli</taxon>
        <taxon>Bacillales</taxon>
        <taxon>Paenibacillaceae</taxon>
        <taxon>Paenibacillus</taxon>
    </lineage>
</organism>
<evidence type="ECO:0000256" key="7">
    <source>
        <dbReference type="ARBA" id="ARBA00047647"/>
    </source>
</evidence>
<feature type="binding site" evidence="11">
    <location>
        <position position="199"/>
    </location>
    <ligand>
        <name>Zn(2+)</name>
        <dbReference type="ChEBI" id="CHEBI:29105"/>
    </ligand>
</feature>